<dbReference type="Gene3D" id="2.130.10.10">
    <property type="entry name" value="YVTN repeat-like/Quinoprotein amine dehydrogenase"/>
    <property type="match status" value="1"/>
</dbReference>
<feature type="domain" description="Sema" evidence="4">
    <location>
        <begin position="72"/>
        <end position="527"/>
    </location>
</feature>
<organism evidence="5 6">
    <name type="scientific">Acanthaster planci</name>
    <name type="common">Crown-of-thorns starfish</name>
    <dbReference type="NCBI Taxonomy" id="133434"/>
    <lineage>
        <taxon>Eukaryota</taxon>
        <taxon>Metazoa</taxon>
        <taxon>Echinodermata</taxon>
        <taxon>Eleutherozoa</taxon>
        <taxon>Asterozoa</taxon>
        <taxon>Asteroidea</taxon>
        <taxon>Valvatacea</taxon>
        <taxon>Valvatida</taxon>
        <taxon>Acanthasteridae</taxon>
        <taxon>Acanthaster</taxon>
    </lineage>
</organism>
<dbReference type="InterPro" id="IPR001627">
    <property type="entry name" value="Semap_dom"/>
</dbReference>
<name>A0A8B7Z246_ACAPL</name>
<dbReference type="KEGG" id="aplc:110984158"/>
<protein>
    <submittedName>
        <fullName evidence="6">Semaphorin-1A-like isoform X1</fullName>
    </submittedName>
</protein>
<dbReference type="InterPro" id="IPR027231">
    <property type="entry name" value="Semaphorin"/>
</dbReference>
<accession>A0A8B7Z246</accession>
<dbReference type="PROSITE" id="PS51004">
    <property type="entry name" value="SEMA"/>
    <property type="match status" value="1"/>
</dbReference>
<dbReference type="GO" id="GO:0071526">
    <property type="term" value="P:semaphorin-plexin signaling pathway"/>
    <property type="evidence" value="ECO:0007669"/>
    <property type="project" value="TreeGrafter"/>
</dbReference>
<dbReference type="OrthoDB" id="9988752at2759"/>
<keyword evidence="3" id="KW-0472">Membrane</keyword>
<keyword evidence="3" id="KW-0812">Transmembrane</keyword>
<keyword evidence="5" id="KW-1185">Reference proteome</keyword>
<feature type="transmembrane region" description="Helical" evidence="3">
    <location>
        <begin position="45"/>
        <end position="68"/>
    </location>
</feature>
<evidence type="ECO:0000313" key="6">
    <source>
        <dbReference type="RefSeq" id="XP_022099683.1"/>
    </source>
</evidence>
<dbReference type="GeneID" id="110984158"/>
<dbReference type="GO" id="GO:0005886">
    <property type="term" value="C:plasma membrane"/>
    <property type="evidence" value="ECO:0007669"/>
    <property type="project" value="TreeGrafter"/>
</dbReference>
<proteinExistence type="predicted"/>
<dbReference type="AlphaFoldDB" id="A0A8B7Z246"/>
<dbReference type="PANTHER" id="PTHR11036">
    <property type="entry name" value="SEMAPHORIN"/>
    <property type="match status" value="1"/>
</dbReference>
<evidence type="ECO:0000256" key="2">
    <source>
        <dbReference type="SAM" id="MobiDB-lite"/>
    </source>
</evidence>
<reference evidence="6" key="1">
    <citation type="submission" date="2025-08" db="UniProtKB">
        <authorList>
            <consortium name="RefSeq"/>
        </authorList>
    </citation>
    <scope>IDENTIFICATION</scope>
</reference>
<dbReference type="Pfam" id="PF01403">
    <property type="entry name" value="Sema"/>
    <property type="match status" value="1"/>
</dbReference>
<feature type="compositionally biased region" description="Polar residues" evidence="2">
    <location>
        <begin position="859"/>
        <end position="874"/>
    </location>
</feature>
<keyword evidence="3" id="KW-1133">Transmembrane helix</keyword>
<feature type="compositionally biased region" description="Low complexity" evidence="2">
    <location>
        <begin position="641"/>
        <end position="663"/>
    </location>
</feature>
<comment type="caution">
    <text evidence="1">Lacks conserved residue(s) required for the propagation of feature annotation.</text>
</comment>
<dbReference type="GO" id="GO:0030335">
    <property type="term" value="P:positive regulation of cell migration"/>
    <property type="evidence" value="ECO:0007669"/>
    <property type="project" value="TreeGrafter"/>
</dbReference>
<dbReference type="RefSeq" id="XP_022099683.1">
    <property type="nucleotide sequence ID" value="XM_022243991.1"/>
</dbReference>
<evidence type="ECO:0000313" key="5">
    <source>
        <dbReference type="Proteomes" id="UP000694845"/>
    </source>
</evidence>
<feature type="region of interest" description="Disordered" evidence="2">
    <location>
        <begin position="773"/>
        <end position="901"/>
    </location>
</feature>
<evidence type="ECO:0000259" key="4">
    <source>
        <dbReference type="PROSITE" id="PS51004"/>
    </source>
</evidence>
<dbReference type="SMART" id="SM00630">
    <property type="entry name" value="Sema"/>
    <property type="match status" value="1"/>
</dbReference>
<sequence length="901" mass="99964">MKNFKSHTVTPTVHAFIQRLPRKKRQENTMEDLLRSRRLVHRTSVILVLGYLHALCCVSGIAMASGLLEDPKAKFVTPEMYFTNLRTFHGESLTAMSLSLDGSQLYLGGKNVFYILDLTQPFGRPEAALNISWVSTQVDVDGCTMKGKQSWQCQNFIQVVLVNNATNRLLVCGTNAWSPACRNYQPNSLTVYHQSSGTNRCPYSPTQKSTAIFADGALYSATVTSFTAVDSIIFRSMRGEPIRSKAVDTKWLKVPEFIKSFEVGEWVLFFFREIAVDAIYSRVAKVCKNDLGGSWVLEDTWTTFQKARLNCSFPGAFPFYFNYLQDVYMMGEGDDINFYGVFTTGDHEIPGSAVCVYSLAKIKEIINEGQFKKQQQGNWYPVPVDEVPDPRPGLCVENSKMTPDNTLNFILAHPLMHLSVPNEGEEWPRFDLTRANYRLMQIVVHQQKAINDKTYNVLFLGTDDGRVLKVVIVKGTNDRYRSNLLEEIFVSPRMQPEAVVNMEIVRQPGGDDVILVNTNSTVVELPLQRCDNLTECACKQDPYCVFNNFSQKCLRYTDNNFDSQDVENIQDCAKEVPVPQTTTPVECFCPTAQPCVKTGKDCEGDNPDNLSTTMLPPAVATVTSSRTPPPEAITTPKKGTTPRTIPGRTTPTPRRPQEAPTTPSDVDNEVIAKTTPPRNEAKTTRHPNAVGPLAGVTGEHWWFAPASPIFWTFFAVGWFLAFVLLAFLLHLFVNKKCKGNYQPTETEESVLGSSYKPTPKIVQTVLATENGKPPLMTAMEESPVRPTPVNGILPQSRPHSLTPSVDPSPRNSNGSYRPPQGSFSYGMDGSYLAPYGGSTGGRRPPSGGGLPVELGSPQRLPSETESRPSASGASDTELCGDDSEIWLKRPDGSDFGQEHEV</sequence>
<feature type="compositionally biased region" description="Polar residues" evidence="2">
    <location>
        <begin position="797"/>
        <end position="815"/>
    </location>
</feature>
<dbReference type="GO" id="GO:0007411">
    <property type="term" value="P:axon guidance"/>
    <property type="evidence" value="ECO:0007669"/>
    <property type="project" value="TreeGrafter"/>
</dbReference>
<feature type="compositionally biased region" description="Basic and acidic residues" evidence="2">
    <location>
        <begin position="885"/>
        <end position="901"/>
    </location>
</feature>
<dbReference type="InterPro" id="IPR015943">
    <property type="entry name" value="WD40/YVTN_repeat-like_dom_sf"/>
</dbReference>
<dbReference type="PANTHER" id="PTHR11036:SF127">
    <property type="entry name" value="SEMAPHORIN-1A"/>
    <property type="match status" value="1"/>
</dbReference>
<evidence type="ECO:0000256" key="1">
    <source>
        <dbReference type="PROSITE-ProRule" id="PRU00352"/>
    </source>
</evidence>
<feature type="region of interest" description="Disordered" evidence="2">
    <location>
        <begin position="620"/>
        <end position="690"/>
    </location>
</feature>
<dbReference type="InterPro" id="IPR036352">
    <property type="entry name" value="Semap_dom_sf"/>
</dbReference>
<dbReference type="GO" id="GO:0045499">
    <property type="term" value="F:chemorepellent activity"/>
    <property type="evidence" value="ECO:0007669"/>
    <property type="project" value="TreeGrafter"/>
</dbReference>
<gene>
    <name evidence="6" type="primary">LOC110984158</name>
</gene>
<feature type="transmembrane region" description="Helical" evidence="3">
    <location>
        <begin position="709"/>
        <end position="733"/>
    </location>
</feature>
<dbReference type="SUPFAM" id="SSF101912">
    <property type="entry name" value="Sema domain"/>
    <property type="match status" value="1"/>
</dbReference>
<dbReference type="Proteomes" id="UP000694845">
    <property type="component" value="Unplaced"/>
</dbReference>
<evidence type="ECO:0000256" key="3">
    <source>
        <dbReference type="SAM" id="Phobius"/>
    </source>
</evidence>
<dbReference type="GO" id="GO:0030215">
    <property type="term" value="F:semaphorin receptor binding"/>
    <property type="evidence" value="ECO:0007669"/>
    <property type="project" value="InterPro"/>
</dbReference>